<dbReference type="InterPro" id="IPR013212">
    <property type="entry name" value="Mad3/Bub1_I"/>
</dbReference>
<feature type="region of interest" description="Disordered" evidence="1">
    <location>
        <begin position="108"/>
        <end position="170"/>
    </location>
</feature>
<evidence type="ECO:0000259" key="2">
    <source>
        <dbReference type="PROSITE" id="PS51489"/>
    </source>
</evidence>
<dbReference type="GO" id="GO:0051754">
    <property type="term" value="P:meiotic sister chromatid cohesion, centromeric"/>
    <property type="evidence" value="ECO:0007669"/>
    <property type="project" value="TreeGrafter"/>
</dbReference>
<dbReference type="GO" id="GO:0004672">
    <property type="term" value="F:protein kinase activity"/>
    <property type="evidence" value="ECO:0007669"/>
    <property type="project" value="TreeGrafter"/>
</dbReference>
<dbReference type="GO" id="GO:0032991">
    <property type="term" value="C:protein-containing complex"/>
    <property type="evidence" value="ECO:0007669"/>
    <property type="project" value="UniProtKB-ARBA"/>
</dbReference>
<feature type="compositionally biased region" description="Basic and acidic residues" evidence="1">
    <location>
        <begin position="393"/>
        <end position="405"/>
    </location>
</feature>
<feature type="domain" description="BUB1 N-terminal" evidence="2">
    <location>
        <begin position="1"/>
        <end position="127"/>
    </location>
</feature>
<reference evidence="3" key="1">
    <citation type="submission" date="2021-01" db="EMBL/GenBank/DDBJ databases">
        <authorList>
            <person name="Corre E."/>
            <person name="Pelletier E."/>
            <person name="Niang G."/>
            <person name="Scheremetjew M."/>
            <person name="Finn R."/>
            <person name="Kale V."/>
            <person name="Holt S."/>
            <person name="Cochrane G."/>
            <person name="Meng A."/>
            <person name="Brown T."/>
            <person name="Cohen L."/>
        </authorList>
    </citation>
    <scope>NUCLEOTIDE SEQUENCE</scope>
    <source>
        <strain evidence="3">GSBS06</strain>
    </source>
</reference>
<gene>
    <name evidence="3" type="ORF">ASTO00021_LOCUS9937</name>
</gene>
<evidence type="ECO:0000313" key="3">
    <source>
        <dbReference type="EMBL" id="CAE0439763.1"/>
    </source>
</evidence>
<dbReference type="InterPro" id="IPR015661">
    <property type="entry name" value="Bub1/Mad3"/>
</dbReference>
<feature type="region of interest" description="Disordered" evidence="1">
    <location>
        <begin position="308"/>
        <end position="333"/>
    </location>
</feature>
<sequence length="584" mass="66039">MFERCTRQFKDDERYRNSEKYIKVWIGYADLLPNPSSVFKYLRTNGIGEKVALYYVATAWTAERRKDFPLADKAYSVGIERGAKPIEMLQKRHREFQRRMTRRLLNQMQQGELNQDIEPKEEDELDENGSKRQGLRAITRKQAASSRRTNSTRFVQGSQGGVSAQSKAPQQIPVSKINVFIDENADFKRDNWGTQNQRGAAGSSQWSVLNTEADSKKENTRKPTPWADQGFGSTGETISVRPTVPASFGVYVEDNLEEDIELEPKLDSSLPRTGGLQQRKKTEKPAMDQDGVLVDNAKLSKNPLYNFDKGLPTVKSTHKVPEEPSPIQPENNQNALRNADEEDMTINTKLALDDMFDMFASPSMAAKKAKGKLPIGSKFGKPEQHFQIFSNVEERTKEKSEEINRKQNKPGKPFAVLDENTTSSPTPSSKEQPFAVFNDTATTDLVIPTKKEPFSIFDDSATADSIIPTTNEPFSIFNDGATTDSKFSPKKEPFAIFDDSSTADSNIPTSRNKPFPVFSEEHYTENQDENEINVDPDQENINLPKKANHPWKVDSSRVFNVLSEDKSLAPIREEDIEDILNRKY</sequence>
<feature type="region of interest" description="Disordered" evidence="1">
    <location>
        <begin position="213"/>
        <end position="238"/>
    </location>
</feature>
<organism evidence="3">
    <name type="scientific">Aplanochytrium stocchinoi</name>
    <dbReference type="NCBI Taxonomy" id="215587"/>
    <lineage>
        <taxon>Eukaryota</taxon>
        <taxon>Sar</taxon>
        <taxon>Stramenopiles</taxon>
        <taxon>Bigyra</taxon>
        <taxon>Labyrinthulomycetes</taxon>
        <taxon>Thraustochytrida</taxon>
        <taxon>Thraustochytriidae</taxon>
        <taxon>Aplanochytrium</taxon>
    </lineage>
</organism>
<dbReference type="SMART" id="SM00777">
    <property type="entry name" value="Mad3_BUB1_I"/>
    <property type="match status" value="1"/>
</dbReference>
<dbReference type="PROSITE" id="PS51489">
    <property type="entry name" value="BUB1_N"/>
    <property type="match status" value="1"/>
</dbReference>
<feature type="region of interest" description="Disordered" evidence="1">
    <location>
        <begin position="393"/>
        <end position="433"/>
    </location>
</feature>
<name>A0A7S3LTM1_9STRA</name>
<dbReference type="PANTHER" id="PTHR14030">
    <property type="entry name" value="MITOTIC CHECKPOINT SERINE/THREONINE-PROTEIN KINASE BUB1"/>
    <property type="match status" value="1"/>
</dbReference>
<dbReference type="Gene3D" id="1.25.40.430">
    <property type="match status" value="1"/>
</dbReference>
<dbReference type="Pfam" id="PF08311">
    <property type="entry name" value="Mad3_BUB1_I"/>
    <property type="match status" value="1"/>
</dbReference>
<dbReference type="PANTHER" id="PTHR14030:SF4">
    <property type="entry name" value="BUB1 KINASE, ISOFORM A-RELATED"/>
    <property type="match status" value="1"/>
</dbReference>
<accession>A0A7S3LTM1</accession>
<evidence type="ECO:0000256" key="1">
    <source>
        <dbReference type="SAM" id="MobiDB-lite"/>
    </source>
</evidence>
<proteinExistence type="predicted"/>
<protein>
    <recommendedName>
        <fullName evidence="2">BUB1 N-terminal domain-containing protein</fullName>
    </recommendedName>
</protein>
<feature type="region of interest" description="Disordered" evidence="1">
    <location>
        <begin position="262"/>
        <end position="290"/>
    </location>
</feature>
<feature type="compositionally biased region" description="Polar residues" evidence="1">
    <location>
        <begin position="142"/>
        <end position="170"/>
    </location>
</feature>
<feature type="compositionally biased region" description="Polar residues" evidence="1">
    <location>
        <begin position="419"/>
        <end position="431"/>
    </location>
</feature>
<dbReference type="AlphaFoldDB" id="A0A7S3LTM1"/>
<dbReference type="EMBL" id="HBIN01013164">
    <property type="protein sequence ID" value="CAE0439763.1"/>
    <property type="molecule type" value="Transcribed_RNA"/>
</dbReference>
<dbReference type="GO" id="GO:0007094">
    <property type="term" value="P:mitotic spindle assembly checkpoint signaling"/>
    <property type="evidence" value="ECO:0007669"/>
    <property type="project" value="InterPro"/>
</dbReference>